<reference evidence="3" key="1">
    <citation type="journal article" date="2017" name="Nat. Commun.">
        <title>The asparagus genome sheds light on the origin and evolution of a young Y chromosome.</title>
        <authorList>
            <person name="Harkess A."/>
            <person name="Zhou J."/>
            <person name="Xu C."/>
            <person name="Bowers J.E."/>
            <person name="Van der Hulst R."/>
            <person name="Ayyampalayam S."/>
            <person name="Mercati F."/>
            <person name="Riccardi P."/>
            <person name="McKain M.R."/>
            <person name="Kakrana A."/>
            <person name="Tang H."/>
            <person name="Ray J."/>
            <person name="Groenendijk J."/>
            <person name="Arikit S."/>
            <person name="Mathioni S.M."/>
            <person name="Nakano M."/>
            <person name="Shan H."/>
            <person name="Telgmann-Rauber A."/>
            <person name="Kanno A."/>
            <person name="Yue Z."/>
            <person name="Chen H."/>
            <person name="Li W."/>
            <person name="Chen Y."/>
            <person name="Xu X."/>
            <person name="Zhang Y."/>
            <person name="Luo S."/>
            <person name="Chen H."/>
            <person name="Gao J."/>
            <person name="Mao Z."/>
            <person name="Pires J.C."/>
            <person name="Luo M."/>
            <person name="Kudrna D."/>
            <person name="Wing R.A."/>
            <person name="Meyers B.C."/>
            <person name="Yi K."/>
            <person name="Kong H."/>
            <person name="Lavrijsen P."/>
            <person name="Sunseri F."/>
            <person name="Falavigna A."/>
            <person name="Ye Y."/>
            <person name="Leebens-Mack J.H."/>
            <person name="Chen G."/>
        </authorList>
    </citation>
    <scope>NUCLEOTIDE SEQUENCE [LARGE SCALE GENOMIC DNA]</scope>
    <source>
        <strain evidence="3">cv. DH0086</strain>
    </source>
</reference>
<dbReference type="PANTHER" id="PTHR33414">
    <property type="entry name" value="PROTEIN PLASTID MOVEMENT IMPAIRED 1-RELATED 1"/>
    <property type="match status" value="1"/>
</dbReference>
<dbReference type="AlphaFoldDB" id="A0A5P1FS37"/>
<sequence>MNNNLHIARLLETPKSSPEPTKGRLCFWKHRQRSQWAVCLHVHRIRGLPLMTNGQLITVGWKFKGSNKEEKTSPAEVCEGSASFDEVLFYHCSRIEDLCSVLKGVIVSVSLDCDVCRFKIDLSEAMLAEDLNVENGGKLVSFDLEGIGNGGVLSLSVYSTMLEEEEEAGKDDSENNEASKKIKCFSCLPKLKMLRIRRTSSSRSRPGFITIKNSTSRKLDHPQDSEEEESESFITTEKETFHLRHRHPPSDDLRNIDGEEFEDPEEERPCLEREMNSVEQFDAEEVEDEFLRMLEAKRWRAEMRGVGGGLDYNYDLSLDLSLDCNNLSLDLDSLVKEAEEEMNRTVEAWKSKTRESQV</sequence>
<dbReference type="OMA" id="CLEREMN"/>
<dbReference type="EMBL" id="CM007381">
    <property type="protein sequence ID" value="ONK79521.1"/>
    <property type="molecule type" value="Genomic_DNA"/>
</dbReference>
<evidence type="ECO:0000313" key="2">
    <source>
        <dbReference type="EMBL" id="ONK79521.1"/>
    </source>
</evidence>
<dbReference type="OrthoDB" id="773002at2759"/>
<organism evidence="2 3">
    <name type="scientific">Asparagus officinalis</name>
    <name type="common">Garden asparagus</name>
    <dbReference type="NCBI Taxonomy" id="4686"/>
    <lineage>
        <taxon>Eukaryota</taxon>
        <taxon>Viridiplantae</taxon>
        <taxon>Streptophyta</taxon>
        <taxon>Embryophyta</taxon>
        <taxon>Tracheophyta</taxon>
        <taxon>Spermatophyta</taxon>
        <taxon>Magnoliopsida</taxon>
        <taxon>Liliopsida</taxon>
        <taxon>Asparagales</taxon>
        <taxon>Asparagaceae</taxon>
        <taxon>Asparagoideae</taxon>
        <taxon>Asparagus</taxon>
    </lineage>
</organism>
<dbReference type="Proteomes" id="UP000243459">
    <property type="component" value="Chromosome 1"/>
</dbReference>
<dbReference type="PANTHER" id="PTHR33414:SF5">
    <property type="entry name" value="OS02G0817100 PROTEIN"/>
    <property type="match status" value="1"/>
</dbReference>
<protein>
    <recommendedName>
        <fullName evidence="4">C2 NT-type domain-containing protein</fullName>
    </recommendedName>
</protein>
<name>A0A5P1FS37_ASPOF</name>
<proteinExistence type="predicted"/>
<feature type="region of interest" description="Disordered" evidence="1">
    <location>
        <begin position="204"/>
        <end position="270"/>
    </location>
</feature>
<keyword evidence="3" id="KW-1185">Reference proteome</keyword>
<evidence type="ECO:0000313" key="3">
    <source>
        <dbReference type="Proteomes" id="UP000243459"/>
    </source>
</evidence>
<evidence type="ECO:0000256" key="1">
    <source>
        <dbReference type="SAM" id="MobiDB-lite"/>
    </source>
</evidence>
<feature type="compositionally biased region" description="Basic and acidic residues" evidence="1">
    <location>
        <begin position="236"/>
        <end position="257"/>
    </location>
</feature>
<dbReference type="InterPro" id="IPR039614">
    <property type="entry name" value="PMI1-like"/>
</dbReference>
<dbReference type="Gramene" id="ONK79521">
    <property type="protein sequence ID" value="ONK79521"/>
    <property type="gene ID" value="A4U43_C01F7200"/>
</dbReference>
<accession>A0A5P1FS37</accession>
<evidence type="ECO:0008006" key="4">
    <source>
        <dbReference type="Google" id="ProtNLM"/>
    </source>
</evidence>
<gene>
    <name evidence="2" type="ORF">A4U43_C01F7200</name>
</gene>